<proteinExistence type="predicted"/>
<dbReference type="Proteomes" id="UP001590950">
    <property type="component" value="Unassembled WGS sequence"/>
</dbReference>
<accession>A0ABR4A926</accession>
<dbReference type="EMBL" id="JBEFKJ010000014">
    <property type="protein sequence ID" value="KAL2042275.1"/>
    <property type="molecule type" value="Genomic_DNA"/>
</dbReference>
<protein>
    <recommendedName>
        <fullName evidence="3">Ribosomal protein S7</fullName>
    </recommendedName>
</protein>
<keyword evidence="2" id="KW-1185">Reference proteome</keyword>
<evidence type="ECO:0000313" key="2">
    <source>
        <dbReference type="Proteomes" id="UP001590950"/>
    </source>
</evidence>
<comment type="caution">
    <text evidence="1">The sequence shown here is derived from an EMBL/GenBank/DDBJ whole genome shotgun (WGS) entry which is preliminary data.</text>
</comment>
<name>A0ABR4A926_9LECA</name>
<evidence type="ECO:0000313" key="1">
    <source>
        <dbReference type="EMBL" id="KAL2042275.1"/>
    </source>
</evidence>
<organism evidence="1 2">
    <name type="scientific">Stereocaulon virgatum</name>
    <dbReference type="NCBI Taxonomy" id="373712"/>
    <lineage>
        <taxon>Eukaryota</taxon>
        <taxon>Fungi</taxon>
        <taxon>Dikarya</taxon>
        <taxon>Ascomycota</taxon>
        <taxon>Pezizomycotina</taxon>
        <taxon>Lecanoromycetes</taxon>
        <taxon>OSLEUM clade</taxon>
        <taxon>Lecanoromycetidae</taxon>
        <taxon>Lecanorales</taxon>
        <taxon>Lecanorineae</taxon>
        <taxon>Stereocaulaceae</taxon>
        <taxon>Stereocaulon</taxon>
    </lineage>
</organism>
<reference evidence="1 2" key="1">
    <citation type="submission" date="2024-09" db="EMBL/GenBank/DDBJ databases">
        <title>Rethinking Asexuality: The Enigmatic Case of Functional Sexual Genes in Lepraria (Stereocaulaceae).</title>
        <authorList>
            <person name="Doellman M."/>
            <person name="Sun Y."/>
            <person name="Barcenas-Pena A."/>
            <person name="Lumbsch H.T."/>
            <person name="Grewe F."/>
        </authorList>
    </citation>
    <scope>NUCLEOTIDE SEQUENCE [LARGE SCALE GENOMIC DNA]</scope>
    <source>
        <strain evidence="1 2">Mercado 3170</strain>
    </source>
</reference>
<sequence>MDGCTFRPPYLAFSKIRRGTNNPKETAIIRLIGKPRGFGGLSGISVGATQPVKARDNLFATSVIGTVSYLERVMPKSASRNTISDLLETPSRRFTGPTDYINRSYEVVTCLMFFTEFRQRRDAEFIRAAEENTQRFGLIASRVVARLRSQRRGLRQVIPEDTAVHQKSSFATINVIIYCFQWPNQTLP</sequence>
<gene>
    <name evidence="1" type="ORF">N7G274_004763</name>
</gene>
<evidence type="ECO:0008006" key="3">
    <source>
        <dbReference type="Google" id="ProtNLM"/>
    </source>
</evidence>